<organism evidence="1">
    <name type="scientific">marine sediment metagenome</name>
    <dbReference type="NCBI Taxonomy" id="412755"/>
    <lineage>
        <taxon>unclassified sequences</taxon>
        <taxon>metagenomes</taxon>
        <taxon>ecological metagenomes</taxon>
    </lineage>
</organism>
<dbReference type="AlphaFoldDB" id="A0A0F9MIY7"/>
<name>A0A0F9MIY7_9ZZZZ</name>
<sequence length="117" mass="12899">MYYKRFSVGGVANVTTLDAGLVSLVEEKVHIDAIFIMTNVWADNVIEGWIGNERVLELTDFIIITNDDLVTNPRTTTQLIEIPINLDIPAGQIFKIGIRCGAAASNILGSYNYTKLP</sequence>
<gene>
    <name evidence="1" type="ORF">LCGC14_1377390</name>
</gene>
<accession>A0A0F9MIY7</accession>
<proteinExistence type="predicted"/>
<dbReference type="EMBL" id="LAZR01008760">
    <property type="protein sequence ID" value="KKM76705.1"/>
    <property type="molecule type" value="Genomic_DNA"/>
</dbReference>
<protein>
    <submittedName>
        <fullName evidence="1">Uncharacterized protein</fullName>
    </submittedName>
</protein>
<evidence type="ECO:0000313" key="1">
    <source>
        <dbReference type="EMBL" id="KKM76705.1"/>
    </source>
</evidence>
<reference evidence="1" key="1">
    <citation type="journal article" date="2015" name="Nature">
        <title>Complex archaea that bridge the gap between prokaryotes and eukaryotes.</title>
        <authorList>
            <person name="Spang A."/>
            <person name="Saw J.H."/>
            <person name="Jorgensen S.L."/>
            <person name="Zaremba-Niedzwiedzka K."/>
            <person name="Martijn J."/>
            <person name="Lind A.E."/>
            <person name="van Eijk R."/>
            <person name="Schleper C."/>
            <person name="Guy L."/>
            <person name="Ettema T.J."/>
        </authorList>
    </citation>
    <scope>NUCLEOTIDE SEQUENCE</scope>
</reference>
<comment type="caution">
    <text evidence="1">The sequence shown here is derived from an EMBL/GenBank/DDBJ whole genome shotgun (WGS) entry which is preliminary data.</text>
</comment>